<sequence>MNFEKIKQARYILEQTSHSLKVQALNAMADNLLSCKDSILKANALDLQNATHLSVAMRERLALNESKIELMAKSVQEIASLPNPLGQILKGWQSESGLRIEKVSVPIGVIGVIYESRPNVTSDSASLCFKSGNVCILKGGKEAKESNMSIAKILQDTLKKFSLPSECISVLQDYSRESVLEFIKQDKYIDLLIPRGGEGLISFISQNATIPTLKHDKGVCHLYIHKDSLLEEAIKIVINAKTQRPSTCNSIETLLIHKDIAPSLLPLLYSALKEKGTQIKASQGVQELLPERVEDLESEDFSKEYGDNILNIAIVEDLESAIEHINTYGSKHSEGILTRDIRSAEKFLNEIDASCVYLNASTRFSDGGEFGFGAEIGISTNKLHARGPVGLEGLVTYKYKIYGDWQVRG</sequence>
<evidence type="ECO:0000259" key="8">
    <source>
        <dbReference type="Pfam" id="PF00171"/>
    </source>
</evidence>
<feature type="domain" description="Aldehyde dehydrogenase" evidence="8">
    <location>
        <begin position="57"/>
        <end position="273"/>
    </location>
</feature>
<dbReference type="InterPro" id="IPR015590">
    <property type="entry name" value="Aldehyde_DH_dom"/>
</dbReference>
<evidence type="ECO:0000256" key="3">
    <source>
        <dbReference type="ARBA" id="ARBA00022650"/>
    </source>
</evidence>
<comment type="similarity">
    <text evidence="7">Belongs to the gamma-glutamyl phosphate reductase family.</text>
</comment>
<dbReference type="GO" id="GO:0050661">
    <property type="term" value="F:NADP binding"/>
    <property type="evidence" value="ECO:0007669"/>
    <property type="project" value="InterPro"/>
</dbReference>
<keyword evidence="10" id="KW-1185">Reference proteome</keyword>
<protein>
    <recommendedName>
        <fullName evidence="7">Gamma-glutamyl phosphate reductase</fullName>
        <shortName evidence="7">GPR</shortName>
        <ecNumber evidence="7">1.2.1.41</ecNumber>
    </recommendedName>
    <alternativeName>
        <fullName evidence="7">Glutamate-5-semialdehyde dehydrogenase</fullName>
    </alternativeName>
    <alternativeName>
        <fullName evidence="7">Glutamyl-gamma-semialdehyde dehydrogenase</fullName>
        <shortName evidence="7">GSA dehydrogenase</shortName>
    </alternativeName>
</protein>
<dbReference type="SUPFAM" id="SSF53720">
    <property type="entry name" value="ALDH-like"/>
    <property type="match status" value="1"/>
</dbReference>
<name>A0A3D8J5Y5_9HELI</name>
<dbReference type="NCBIfam" id="TIGR00407">
    <property type="entry name" value="proA"/>
    <property type="match status" value="1"/>
</dbReference>
<dbReference type="PROSITE" id="PS01223">
    <property type="entry name" value="PROA"/>
    <property type="match status" value="1"/>
</dbReference>
<dbReference type="RefSeq" id="WP_115568841.1">
    <property type="nucleotide sequence ID" value="NZ_NXLV01000001.1"/>
</dbReference>
<dbReference type="Proteomes" id="UP000257045">
    <property type="component" value="Unassembled WGS sequence"/>
</dbReference>
<evidence type="ECO:0000256" key="6">
    <source>
        <dbReference type="ARBA" id="ARBA00049024"/>
    </source>
</evidence>
<dbReference type="OrthoDB" id="9809970at2"/>
<dbReference type="NCBIfam" id="NF001221">
    <property type="entry name" value="PRK00197.1"/>
    <property type="match status" value="1"/>
</dbReference>
<comment type="catalytic activity">
    <reaction evidence="6 7">
        <text>L-glutamate 5-semialdehyde + phosphate + NADP(+) = L-glutamyl 5-phosphate + NADPH + H(+)</text>
        <dbReference type="Rhea" id="RHEA:19541"/>
        <dbReference type="ChEBI" id="CHEBI:15378"/>
        <dbReference type="ChEBI" id="CHEBI:43474"/>
        <dbReference type="ChEBI" id="CHEBI:57783"/>
        <dbReference type="ChEBI" id="CHEBI:58066"/>
        <dbReference type="ChEBI" id="CHEBI:58274"/>
        <dbReference type="ChEBI" id="CHEBI:58349"/>
        <dbReference type="EC" id="1.2.1.41"/>
    </reaction>
</comment>
<dbReference type="GO" id="GO:0004350">
    <property type="term" value="F:glutamate-5-semialdehyde dehydrogenase activity"/>
    <property type="evidence" value="ECO:0007669"/>
    <property type="project" value="UniProtKB-UniRule"/>
</dbReference>
<evidence type="ECO:0000256" key="7">
    <source>
        <dbReference type="HAMAP-Rule" id="MF_00412"/>
    </source>
</evidence>
<comment type="subcellular location">
    <subcellularLocation>
        <location evidence="7">Cytoplasm</location>
    </subcellularLocation>
</comment>
<comment type="caution">
    <text evidence="9">The sequence shown here is derived from an EMBL/GenBank/DDBJ whole genome shotgun (WGS) entry which is preliminary data.</text>
</comment>
<dbReference type="Gene3D" id="3.40.309.10">
    <property type="entry name" value="Aldehyde Dehydrogenase, Chain A, domain 2"/>
    <property type="match status" value="1"/>
</dbReference>
<dbReference type="PANTHER" id="PTHR11063:SF8">
    <property type="entry name" value="DELTA-1-PYRROLINE-5-CARBOXYLATE SYNTHASE"/>
    <property type="match status" value="1"/>
</dbReference>
<dbReference type="PANTHER" id="PTHR11063">
    <property type="entry name" value="GLUTAMATE SEMIALDEHYDE DEHYDROGENASE"/>
    <property type="match status" value="1"/>
</dbReference>
<keyword evidence="5 7" id="KW-0560">Oxidoreductase</keyword>
<keyword evidence="4 7" id="KW-0521">NADP</keyword>
<dbReference type="EMBL" id="NXLV01000001">
    <property type="protein sequence ID" value="RDU72211.1"/>
    <property type="molecule type" value="Genomic_DNA"/>
</dbReference>
<dbReference type="InterPro" id="IPR020593">
    <property type="entry name" value="G-glutamylP_reductase_CS"/>
</dbReference>
<accession>A0A3D8J5Y5</accession>
<evidence type="ECO:0000313" key="9">
    <source>
        <dbReference type="EMBL" id="RDU72211.1"/>
    </source>
</evidence>
<evidence type="ECO:0000256" key="5">
    <source>
        <dbReference type="ARBA" id="ARBA00023002"/>
    </source>
</evidence>
<evidence type="ECO:0000313" key="10">
    <source>
        <dbReference type="Proteomes" id="UP000257045"/>
    </source>
</evidence>
<comment type="pathway">
    <text evidence="1 7">Amino-acid biosynthesis; L-proline biosynthesis; L-glutamate 5-semialdehyde from L-glutamate: step 2/2.</text>
</comment>
<comment type="function">
    <text evidence="7">Catalyzes the NADPH-dependent reduction of L-glutamate 5-phosphate into L-glutamate 5-semialdehyde and phosphate. The product spontaneously undergoes cyclization to form 1-pyrroline-5-carboxylate.</text>
</comment>
<dbReference type="InterPro" id="IPR016161">
    <property type="entry name" value="Ald_DH/histidinol_DH"/>
</dbReference>
<organism evidence="9 10">
    <name type="scientific">Helicobacter brantae</name>
    <dbReference type="NCBI Taxonomy" id="375927"/>
    <lineage>
        <taxon>Bacteria</taxon>
        <taxon>Pseudomonadati</taxon>
        <taxon>Campylobacterota</taxon>
        <taxon>Epsilonproteobacteria</taxon>
        <taxon>Campylobacterales</taxon>
        <taxon>Helicobacteraceae</taxon>
        <taxon>Helicobacter</taxon>
    </lineage>
</organism>
<gene>
    <name evidence="7" type="primary">proA</name>
    <name evidence="9" type="ORF">CQA58_00990</name>
</gene>
<dbReference type="Pfam" id="PF00171">
    <property type="entry name" value="Aldedh"/>
    <property type="match status" value="2"/>
</dbReference>
<dbReference type="CDD" id="cd07079">
    <property type="entry name" value="ALDH_F18-19_ProA-GPR"/>
    <property type="match status" value="1"/>
</dbReference>
<keyword evidence="7" id="KW-0963">Cytoplasm</keyword>
<keyword evidence="3 7" id="KW-0641">Proline biosynthesis</keyword>
<feature type="domain" description="Aldehyde dehydrogenase" evidence="8">
    <location>
        <begin position="309"/>
        <end position="371"/>
    </location>
</feature>
<dbReference type="InterPro" id="IPR016163">
    <property type="entry name" value="Ald_DH_C"/>
</dbReference>
<dbReference type="AlphaFoldDB" id="A0A3D8J5Y5"/>
<dbReference type="Gene3D" id="3.40.605.10">
    <property type="entry name" value="Aldehyde Dehydrogenase, Chain A, domain 1"/>
    <property type="match status" value="1"/>
</dbReference>
<proteinExistence type="inferred from homology"/>
<dbReference type="HAMAP" id="MF_00412">
    <property type="entry name" value="ProA"/>
    <property type="match status" value="1"/>
</dbReference>
<evidence type="ECO:0000256" key="1">
    <source>
        <dbReference type="ARBA" id="ARBA00004985"/>
    </source>
</evidence>
<reference evidence="9 10" key="1">
    <citation type="submission" date="2018-04" db="EMBL/GenBank/DDBJ databases">
        <title>Novel Campyloabacter and Helicobacter Species and Strains.</title>
        <authorList>
            <person name="Mannion A.J."/>
            <person name="Shen Z."/>
            <person name="Fox J.G."/>
        </authorList>
    </citation>
    <scope>NUCLEOTIDE SEQUENCE [LARGE SCALE GENOMIC DNA]</scope>
    <source>
        <strain evidence="9 10">MIT 04-9366</strain>
    </source>
</reference>
<dbReference type="UniPathway" id="UPA00098">
    <property type="reaction ID" value="UER00360"/>
</dbReference>
<evidence type="ECO:0000256" key="2">
    <source>
        <dbReference type="ARBA" id="ARBA00022605"/>
    </source>
</evidence>
<dbReference type="GO" id="GO:0005737">
    <property type="term" value="C:cytoplasm"/>
    <property type="evidence" value="ECO:0007669"/>
    <property type="project" value="UniProtKB-SubCell"/>
</dbReference>
<evidence type="ECO:0000256" key="4">
    <source>
        <dbReference type="ARBA" id="ARBA00022857"/>
    </source>
</evidence>
<dbReference type="GO" id="GO:0055129">
    <property type="term" value="P:L-proline biosynthetic process"/>
    <property type="evidence" value="ECO:0007669"/>
    <property type="project" value="UniProtKB-UniRule"/>
</dbReference>
<dbReference type="InterPro" id="IPR016162">
    <property type="entry name" value="Ald_DH_N"/>
</dbReference>
<dbReference type="EC" id="1.2.1.41" evidence="7"/>
<dbReference type="FunFam" id="3.40.309.10:FF:000006">
    <property type="entry name" value="Gamma-glutamyl phosphate reductase"/>
    <property type="match status" value="1"/>
</dbReference>
<dbReference type="PIRSF" id="PIRSF000151">
    <property type="entry name" value="GPR"/>
    <property type="match status" value="1"/>
</dbReference>
<keyword evidence="2 7" id="KW-0028">Amino-acid biosynthesis</keyword>
<dbReference type="InterPro" id="IPR000965">
    <property type="entry name" value="GPR_dom"/>
</dbReference>
<dbReference type="InterPro" id="IPR012134">
    <property type="entry name" value="Glu-5-SA_DH"/>
</dbReference>